<evidence type="ECO:0000313" key="1">
    <source>
        <dbReference type="EMBL" id="KFB40614.1"/>
    </source>
</evidence>
<proteinExistence type="predicted"/>
<dbReference type="EMBL" id="ATLV01015746">
    <property type="status" value="NOT_ANNOTATED_CDS"/>
    <property type="molecule type" value="Genomic_DNA"/>
</dbReference>
<dbReference type="VEuPathDB" id="VectorBase:ASIC008125"/>
<dbReference type="AlphaFoldDB" id="A0A084VRM0"/>
<dbReference type="Proteomes" id="UP000030765">
    <property type="component" value="Unassembled WGS sequence"/>
</dbReference>
<protein>
    <submittedName>
        <fullName evidence="1 2">Outer membrane protein</fullName>
    </submittedName>
</protein>
<reference evidence="2" key="2">
    <citation type="submission" date="2020-05" db="UniProtKB">
        <authorList>
            <consortium name="EnsemblMetazoa"/>
        </authorList>
    </citation>
    <scope>IDENTIFICATION</scope>
</reference>
<keyword evidence="3" id="KW-1185">Reference proteome</keyword>
<gene>
    <name evidence="1" type="ORF">ZHAS_00008125</name>
</gene>
<organism evidence="1">
    <name type="scientific">Anopheles sinensis</name>
    <name type="common">Mosquito</name>
    <dbReference type="NCBI Taxonomy" id="74873"/>
    <lineage>
        <taxon>Eukaryota</taxon>
        <taxon>Metazoa</taxon>
        <taxon>Ecdysozoa</taxon>
        <taxon>Arthropoda</taxon>
        <taxon>Hexapoda</taxon>
        <taxon>Insecta</taxon>
        <taxon>Pterygota</taxon>
        <taxon>Neoptera</taxon>
        <taxon>Endopterygota</taxon>
        <taxon>Diptera</taxon>
        <taxon>Nematocera</taxon>
        <taxon>Culicoidea</taxon>
        <taxon>Culicidae</taxon>
        <taxon>Anophelinae</taxon>
        <taxon>Anopheles</taxon>
    </lineage>
</organism>
<sequence>MQGMSQVCTLSTTTFYPPFWLVWLPTEAMHFPPPETIPSTGVSIPSAPYCRYCQFADERKNSNPSECFRTCQCKNNAPFAVT</sequence>
<dbReference type="EMBL" id="KE525033">
    <property type="protein sequence ID" value="KFB40614.1"/>
    <property type="molecule type" value="Genomic_DNA"/>
</dbReference>
<accession>A0A084VRM0</accession>
<dbReference type="EnsemblMetazoa" id="ASIC008125-RA">
    <property type="protein sequence ID" value="ASIC008125-PA"/>
    <property type="gene ID" value="ASIC008125"/>
</dbReference>
<reference evidence="1 3" key="1">
    <citation type="journal article" date="2014" name="BMC Genomics">
        <title>Genome sequence of Anopheles sinensis provides insight into genetics basis of mosquito competence for malaria parasites.</title>
        <authorList>
            <person name="Zhou D."/>
            <person name="Zhang D."/>
            <person name="Ding G."/>
            <person name="Shi L."/>
            <person name="Hou Q."/>
            <person name="Ye Y."/>
            <person name="Xu Y."/>
            <person name="Zhou H."/>
            <person name="Xiong C."/>
            <person name="Li S."/>
            <person name="Yu J."/>
            <person name="Hong S."/>
            <person name="Yu X."/>
            <person name="Zou P."/>
            <person name="Chen C."/>
            <person name="Chang X."/>
            <person name="Wang W."/>
            <person name="Lv Y."/>
            <person name="Sun Y."/>
            <person name="Ma L."/>
            <person name="Shen B."/>
            <person name="Zhu C."/>
        </authorList>
    </citation>
    <scope>NUCLEOTIDE SEQUENCE [LARGE SCALE GENOMIC DNA]</scope>
</reference>
<evidence type="ECO:0000313" key="3">
    <source>
        <dbReference type="Proteomes" id="UP000030765"/>
    </source>
</evidence>
<name>A0A084VRM0_ANOSI</name>
<evidence type="ECO:0000313" key="2">
    <source>
        <dbReference type="EnsemblMetazoa" id="ASIC008125-PA"/>
    </source>
</evidence>